<evidence type="ECO:0000313" key="5">
    <source>
        <dbReference type="EMBL" id="NKQ28198.1"/>
    </source>
</evidence>
<organism evidence="5 6">
    <name type="scientific">Streptomyces galbus</name>
    <dbReference type="NCBI Taxonomy" id="33898"/>
    <lineage>
        <taxon>Bacteria</taxon>
        <taxon>Bacillati</taxon>
        <taxon>Actinomycetota</taxon>
        <taxon>Actinomycetes</taxon>
        <taxon>Kitasatosporales</taxon>
        <taxon>Streptomycetaceae</taxon>
        <taxon>Streptomyces</taxon>
    </lineage>
</organism>
<evidence type="ECO:0000313" key="6">
    <source>
        <dbReference type="Proteomes" id="UP000744032"/>
    </source>
</evidence>
<dbReference type="InterPro" id="IPR036390">
    <property type="entry name" value="WH_DNA-bd_sf"/>
</dbReference>
<evidence type="ECO:0000256" key="4">
    <source>
        <dbReference type="SAM" id="MobiDB-lite"/>
    </source>
</evidence>
<dbReference type="InterPro" id="IPR052362">
    <property type="entry name" value="HTH-GbsR_regulator"/>
</dbReference>
<dbReference type="InterPro" id="IPR036388">
    <property type="entry name" value="WH-like_DNA-bd_sf"/>
</dbReference>
<feature type="compositionally biased region" description="Basic and acidic residues" evidence="4">
    <location>
        <begin position="169"/>
        <end position="197"/>
    </location>
</feature>
<proteinExistence type="predicted"/>
<sequence>MSSTDDAGTARDPDEERIAAWMERVTAWLMQQAGWPPIMGRTMAWLMVSEPPEQTAAQMAEAVRASRASLTTTLRLLTEARMVQVVTRAGERATYYRMADDAWSGVLKRRLESLTSFVDITAEGLRLLPQDEVRATRMREAHRMFTWLDSEAGPLWQRWEAVNAGDGADGPKDSQHVRDSKGSKDSKDSNKGDGDPL</sequence>
<dbReference type="EMBL" id="JAAXMD010000386">
    <property type="protein sequence ID" value="NKQ28198.1"/>
    <property type="molecule type" value="Genomic_DNA"/>
</dbReference>
<dbReference type="Gene3D" id="1.10.287.160">
    <property type="entry name" value="HR1 repeat"/>
    <property type="match status" value="1"/>
</dbReference>
<reference evidence="5 6" key="1">
    <citation type="submission" date="2020-04" db="EMBL/GenBank/DDBJ databases">
        <title>Genome sequence of Streptomyces galbus strain I339.</title>
        <authorList>
            <person name="Silva E.A.N."/>
            <person name="Merces M."/>
            <person name="Castelo Branco A.P.O.T."/>
            <person name="Vasconcelos P.C."/>
            <person name="Costa N.P."/>
            <person name="Marinho G.C.S."/>
            <person name="Oliveira C.J.B."/>
            <person name="Araujo D."/>
            <person name="Rodrigues Junior V.S."/>
            <person name="Almeida R."/>
            <person name="Silva Filho U.R."/>
            <person name="Andrade A.S.A."/>
            <person name="Cibulski S.P."/>
        </authorList>
    </citation>
    <scope>NUCLEOTIDE SEQUENCE [LARGE SCALE GENOMIC DNA]</scope>
    <source>
        <strain evidence="5 6">I339</strain>
    </source>
</reference>
<evidence type="ECO:0000256" key="3">
    <source>
        <dbReference type="ARBA" id="ARBA00023163"/>
    </source>
</evidence>
<evidence type="ECO:0000256" key="1">
    <source>
        <dbReference type="ARBA" id="ARBA00023015"/>
    </source>
</evidence>
<name>A0ABX1IRH3_STRGB</name>
<dbReference type="PANTHER" id="PTHR38465">
    <property type="entry name" value="HTH-TYPE TRANSCRIPTIONAL REGULATOR MJ1563-RELATED"/>
    <property type="match status" value="1"/>
</dbReference>
<protein>
    <submittedName>
        <fullName evidence="5">Transcriptional regulator</fullName>
    </submittedName>
</protein>
<keyword evidence="1" id="KW-0805">Transcription regulation</keyword>
<evidence type="ECO:0000256" key="2">
    <source>
        <dbReference type="ARBA" id="ARBA00023125"/>
    </source>
</evidence>
<dbReference type="PANTHER" id="PTHR38465:SF2">
    <property type="entry name" value="HTH-TYPE TRANSCRIPTIONAL REGULATOR MMPR5"/>
    <property type="match status" value="1"/>
</dbReference>
<keyword evidence="6" id="KW-1185">Reference proteome</keyword>
<comment type="caution">
    <text evidence="5">The sequence shown here is derived from an EMBL/GenBank/DDBJ whole genome shotgun (WGS) entry which is preliminary data.</text>
</comment>
<dbReference type="RefSeq" id="WP_168375944.1">
    <property type="nucleotide sequence ID" value="NZ_JAAXMD010000386.1"/>
</dbReference>
<keyword evidence="2" id="KW-0238">DNA-binding</keyword>
<gene>
    <name evidence="5" type="ORF">HF200_28370</name>
</gene>
<dbReference type="Proteomes" id="UP000744032">
    <property type="component" value="Unassembled WGS sequence"/>
</dbReference>
<feature type="region of interest" description="Disordered" evidence="4">
    <location>
        <begin position="161"/>
        <end position="197"/>
    </location>
</feature>
<dbReference type="SUPFAM" id="SSF46785">
    <property type="entry name" value="Winged helix' DNA-binding domain"/>
    <property type="match status" value="1"/>
</dbReference>
<keyword evidence="3" id="KW-0804">Transcription</keyword>
<dbReference type="Gene3D" id="1.10.10.10">
    <property type="entry name" value="Winged helix-like DNA-binding domain superfamily/Winged helix DNA-binding domain"/>
    <property type="match status" value="1"/>
</dbReference>
<accession>A0ABX1IRH3</accession>